<gene>
    <name evidence="1" type="ORF">Taro_002645</name>
</gene>
<accession>A0A843TET0</accession>
<protein>
    <submittedName>
        <fullName evidence="1">Uncharacterized protein</fullName>
    </submittedName>
</protein>
<organism evidence="1 2">
    <name type="scientific">Colocasia esculenta</name>
    <name type="common">Wild taro</name>
    <name type="synonym">Arum esculentum</name>
    <dbReference type="NCBI Taxonomy" id="4460"/>
    <lineage>
        <taxon>Eukaryota</taxon>
        <taxon>Viridiplantae</taxon>
        <taxon>Streptophyta</taxon>
        <taxon>Embryophyta</taxon>
        <taxon>Tracheophyta</taxon>
        <taxon>Spermatophyta</taxon>
        <taxon>Magnoliopsida</taxon>
        <taxon>Liliopsida</taxon>
        <taxon>Araceae</taxon>
        <taxon>Aroideae</taxon>
        <taxon>Colocasieae</taxon>
        <taxon>Colocasia</taxon>
    </lineage>
</organism>
<name>A0A843TET0_COLES</name>
<sequence length="148" mass="17338">MHVDANWSFSQNTENAAYYAHTMYIRIYNATLLTLWSLEDEELLDEEIKVEEAWKRSFFTFFTFCALGFTMLKEVLEKNSICCTSLPRRCIMIANHSGCLRLELHIANLEEKPWKTLWFAGSEANRLEQTIVWLHHQTQAGLLLFPDS</sequence>
<proteinExistence type="predicted"/>
<keyword evidence="2" id="KW-1185">Reference proteome</keyword>
<reference evidence="1" key="1">
    <citation type="submission" date="2017-07" db="EMBL/GenBank/DDBJ databases">
        <title>Taro Niue Genome Assembly and Annotation.</title>
        <authorList>
            <person name="Atibalentja N."/>
            <person name="Keating K."/>
            <person name="Fields C.J."/>
        </authorList>
    </citation>
    <scope>NUCLEOTIDE SEQUENCE</scope>
    <source>
        <strain evidence="1">Niue_2</strain>
        <tissue evidence="1">Leaf</tissue>
    </source>
</reference>
<evidence type="ECO:0000313" key="1">
    <source>
        <dbReference type="EMBL" id="MQL70348.1"/>
    </source>
</evidence>
<dbReference type="Proteomes" id="UP000652761">
    <property type="component" value="Unassembled WGS sequence"/>
</dbReference>
<evidence type="ECO:0000313" key="2">
    <source>
        <dbReference type="Proteomes" id="UP000652761"/>
    </source>
</evidence>
<dbReference type="EMBL" id="NMUH01000064">
    <property type="protein sequence ID" value="MQL70348.1"/>
    <property type="molecule type" value="Genomic_DNA"/>
</dbReference>
<comment type="caution">
    <text evidence="1">The sequence shown here is derived from an EMBL/GenBank/DDBJ whole genome shotgun (WGS) entry which is preliminary data.</text>
</comment>
<dbReference type="AlphaFoldDB" id="A0A843TET0"/>